<feature type="domain" description="Rad50/SbcC-type AAA" evidence="6">
    <location>
        <begin position="5"/>
        <end position="214"/>
    </location>
</feature>
<dbReference type="EMBL" id="CP014699">
    <property type="protein sequence ID" value="AND80036.1"/>
    <property type="molecule type" value="Genomic_DNA"/>
</dbReference>
<dbReference type="GO" id="GO:0006302">
    <property type="term" value="P:double-strand break repair"/>
    <property type="evidence" value="ECO:0007669"/>
    <property type="project" value="InterPro"/>
</dbReference>
<sequence length="1056" mass="119864">MKPVKLEMINFGPYRHETIDFTKFEEGSLFLISGRTGSGKSSIFDAMLYALYNVTSGDREIGELRSTFAALKDARTQVIFQFEHQDKLYRVQRTLELMPKKGIDRGKGIGTKEASLVLLEQTDGRELVHLASQNIKTTKAVEDLLQLSAEQFKQIILLPQYQFSQFLKSGVEAKREILRQIFGTQIFRDFEEKLAERNKSLTAEQQALNLELEKQFQNESVWTQTEIEAFAETDGQRRRQLAEDFLKNHQAEQSSLTLQVKEAEELKNKAFKDWTEGQKTAELFADLKEKEAQYARDIQAQEEQQQKNRQLLERLEFANHLKDAHSKMIAANRRTAELERSIAKLKEEISTAAANYDSCRTAVSSLKQKEPHQEKEYQALPEIRQQLEAAKQLQDYQQKRKSSAKNIDTLKEKGGRLKQEEKKNKQELEAANRQQNALTERIAGLSGVIRQAEELIKYHLDKSIEDQTRFLKEKDSLEEKLSRTRRDLAAAEAELSRLQQESRGKKKDQLKLMIGKLQAELTQGEACPVCGSLEHPNTQIAETDEENLKLLFKDIENLEQQIKAAEQRVQELNNLLAADDSRKKDVLKELKKIAEAVAAAYQDLQNTVSQTAAGDLKENYSKAVGQAILADLRASHEELENRQKLQEQTIEKLEAALDNNQTEQQTSLKNLSVETDRLEQAEGKILELQESYPDLKSAAYYQKLEDTIKEAYQTFKESLTKAETALHQSETALSKLKGQLTSESETLTAQQKEGTDAERELDEALLPDTALTHDRQQLADWIAELGHNRISVTANQISRFEEQKRSLSQEIAELQEGVKDKAYPELDSLEKKKEEAEQNHLSLVEKQGRLSRQLQMIAETVQAIADKQKEAEKNRQAAQELAYLNKLVQGQGESHVRLETYVIQAHLERILDYANNHYIGLLSSQQFEFLISDRTAGKAQSGLNINIYDKTNNKELPASSLSGGETFIASLAIALSMSEVVQNASNGALIETLFIDEGFGSLDEETLDKAVAVLESIGENRMVGVISHVKEMKETIEQQLLIEKRIDGSSAIKHRT</sequence>
<dbReference type="Gene3D" id="3.40.50.300">
    <property type="entry name" value="P-loop containing nucleotide triphosphate hydrolases"/>
    <property type="match status" value="2"/>
</dbReference>
<dbReference type="InterPro" id="IPR038729">
    <property type="entry name" value="Rad50/SbcC_AAA"/>
</dbReference>
<evidence type="ECO:0000313" key="8">
    <source>
        <dbReference type="Proteomes" id="UP000077317"/>
    </source>
</evidence>
<keyword evidence="8" id="KW-1185">Reference proteome</keyword>
<feature type="compositionally biased region" description="Basic and acidic residues" evidence="5">
    <location>
        <begin position="408"/>
        <end position="430"/>
    </location>
</feature>
<dbReference type="Pfam" id="PF13476">
    <property type="entry name" value="AAA_23"/>
    <property type="match status" value="1"/>
</dbReference>
<dbReference type="STRING" id="1811193.A0O21_08490"/>
<evidence type="ECO:0000256" key="3">
    <source>
        <dbReference type="ARBA" id="ARBA00013368"/>
    </source>
</evidence>
<dbReference type="Proteomes" id="UP000077317">
    <property type="component" value="Chromosome"/>
</dbReference>
<feature type="region of interest" description="Disordered" evidence="5">
    <location>
        <begin position="398"/>
        <end position="432"/>
    </location>
</feature>
<dbReference type="PANTHER" id="PTHR32114">
    <property type="entry name" value="ABC TRANSPORTER ABCH.3"/>
    <property type="match status" value="1"/>
</dbReference>
<protein>
    <recommendedName>
        <fullName evidence="3">Nuclease SbcCD subunit C</fullName>
    </recommendedName>
</protein>
<dbReference type="PANTHER" id="PTHR32114:SF2">
    <property type="entry name" value="ABC TRANSPORTER ABCH.3"/>
    <property type="match status" value="1"/>
</dbReference>
<evidence type="ECO:0000313" key="7">
    <source>
        <dbReference type="EMBL" id="AND80036.1"/>
    </source>
</evidence>
<feature type="coiled-coil region" evidence="4">
    <location>
        <begin position="474"/>
        <end position="508"/>
    </location>
</feature>
<dbReference type="RefSeq" id="WP_067064253.1">
    <property type="nucleotide sequence ID" value="NZ_CP014699.1"/>
</dbReference>
<dbReference type="OrthoDB" id="9795626at2"/>
<comment type="subunit">
    <text evidence="2">Heterodimer of SbcC and SbcD.</text>
</comment>
<dbReference type="Pfam" id="PF13558">
    <property type="entry name" value="SbcC_Walker_B"/>
    <property type="match status" value="1"/>
</dbReference>
<dbReference type="SUPFAM" id="SSF52540">
    <property type="entry name" value="P-loop containing nucleoside triphosphate hydrolases"/>
    <property type="match status" value="1"/>
</dbReference>
<name>A0A172Q9A4_9STRE</name>
<gene>
    <name evidence="7" type="ORF">A0O21_08490</name>
</gene>
<evidence type="ECO:0000256" key="5">
    <source>
        <dbReference type="SAM" id="MobiDB-lite"/>
    </source>
</evidence>
<accession>A0A172Q9A4</accession>
<dbReference type="InterPro" id="IPR027417">
    <property type="entry name" value="P-loop_NTPase"/>
</dbReference>
<dbReference type="GO" id="GO:0016887">
    <property type="term" value="F:ATP hydrolysis activity"/>
    <property type="evidence" value="ECO:0007669"/>
    <property type="project" value="InterPro"/>
</dbReference>
<proteinExistence type="inferred from homology"/>
<reference evidence="8" key="2">
    <citation type="submission" date="2016-03" db="EMBL/GenBank/DDBJ databases">
        <title>Streptococcus antelopensis sp. nov., isolated from the feces of the Tibetan antelope (Pantholops hodgsonii) in Hoh Xil National Nature Reserve, Qinghai, China.</title>
        <authorList>
            <person name="Bai X."/>
        </authorList>
    </citation>
    <scope>NUCLEOTIDE SEQUENCE [LARGE SCALE GENOMIC DNA]</scope>
    <source>
        <strain evidence="8">TA 26</strain>
    </source>
</reference>
<feature type="coiled-coil region" evidence="4">
    <location>
        <begin position="246"/>
        <end position="355"/>
    </location>
</feature>
<feature type="coiled-coil region" evidence="4">
    <location>
        <begin position="191"/>
        <end position="218"/>
    </location>
</feature>
<reference evidence="7 8" key="1">
    <citation type="journal article" date="2016" name="Int. J. Syst. Evol. Microbiol.">
        <title>Streptococcuspantholopis sp. nov., isolated from faeces of the Tibetan antelope (Pantholops hodgsonii).</title>
        <authorList>
            <person name="Bai X."/>
            <person name="Xiong Y."/>
            <person name="Lu S."/>
            <person name="Jin D."/>
            <person name="Lai X."/>
            <person name="Yang J."/>
            <person name="Niu L."/>
            <person name="Hu S."/>
            <person name="Meng X."/>
            <person name="Pu J."/>
            <person name="Ye C."/>
            <person name="Xu J."/>
        </authorList>
    </citation>
    <scope>NUCLEOTIDE SEQUENCE [LARGE SCALE GENOMIC DNA]</scope>
    <source>
        <strain evidence="7 8">TA 26</strain>
    </source>
</reference>
<organism evidence="7 8">
    <name type="scientific">Streptococcus pantholopis</name>
    <dbReference type="NCBI Taxonomy" id="1811193"/>
    <lineage>
        <taxon>Bacteria</taxon>
        <taxon>Bacillati</taxon>
        <taxon>Bacillota</taxon>
        <taxon>Bacilli</taxon>
        <taxon>Lactobacillales</taxon>
        <taxon>Streptococcaceae</taxon>
        <taxon>Streptococcus</taxon>
    </lineage>
</organism>
<comment type="similarity">
    <text evidence="1">Belongs to the SMC family. SbcC subfamily.</text>
</comment>
<evidence type="ECO:0000256" key="4">
    <source>
        <dbReference type="SAM" id="Coils"/>
    </source>
</evidence>
<dbReference type="KEGG" id="spat:A0O21_08490"/>
<evidence type="ECO:0000256" key="1">
    <source>
        <dbReference type="ARBA" id="ARBA00006930"/>
    </source>
</evidence>
<dbReference type="AlphaFoldDB" id="A0A172Q9A4"/>
<evidence type="ECO:0000256" key="2">
    <source>
        <dbReference type="ARBA" id="ARBA00011322"/>
    </source>
</evidence>
<feature type="region of interest" description="Disordered" evidence="5">
    <location>
        <begin position="737"/>
        <end position="756"/>
    </location>
</feature>
<keyword evidence="4" id="KW-0175">Coiled coil</keyword>
<evidence type="ECO:0000259" key="6">
    <source>
        <dbReference type="Pfam" id="PF13476"/>
    </source>
</evidence>
<feature type="compositionally biased region" description="Polar residues" evidence="5">
    <location>
        <begin position="739"/>
        <end position="752"/>
    </location>
</feature>
<feature type="coiled-coil region" evidence="4">
    <location>
        <begin position="790"/>
        <end position="881"/>
    </location>
</feature>